<proteinExistence type="predicted"/>
<dbReference type="RefSeq" id="WP_067025844.1">
    <property type="nucleotide sequence ID" value="NZ_CP038256.1"/>
</dbReference>
<evidence type="ECO:0000256" key="1">
    <source>
        <dbReference type="SAM" id="MobiDB-lite"/>
    </source>
</evidence>
<dbReference type="Pfam" id="PF13669">
    <property type="entry name" value="Glyoxalase_4"/>
    <property type="match status" value="1"/>
</dbReference>
<dbReference type="InterPro" id="IPR037523">
    <property type="entry name" value="VOC_core"/>
</dbReference>
<accession>A0A1B9NCM2</accession>
<dbReference type="PROSITE" id="PS51819">
    <property type="entry name" value="VOC"/>
    <property type="match status" value="1"/>
</dbReference>
<dbReference type="AlphaFoldDB" id="A0A1B9NCM2"/>
<feature type="region of interest" description="Disordered" evidence="1">
    <location>
        <begin position="152"/>
        <end position="173"/>
    </location>
</feature>
<protein>
    <submittedName>
        <fullName evidence="2">Uncharacterized protein</fullName>
    </submittedName>
</protein>
<evidence type="ECO:0000313" key="2">
    <source>
        <dbReference type="EMBL" id="OCG74346.1"/>
    </source>
</evidence>
<comment type="caution">
    <text evidence="2">The sequence shown here is derived from an EMBL/GenBank/DDBJ whole genome shotgun (WGS) entry which is preliminary data.</text>
</comment>
<dbReference type="SUPFAM" id="SSF54593">
    <property type="entry name" value="Glyoxalase/Bleomycin resistance protein/Dihydroxybiphenyl dioxygenase"/>
    <property type="match status" value="1"/>
</dbReference>
<dbReference type="Gene3D" id="3.10.180.10">
    <property type="entry name" value="2,3-Dihydroxybiphenyl 1,2-Dioxygenase, domain 1"/>
    <property type="match status" value="1"/>
</dbReference>
<reference evidence="2 3" key="1">
    <citation type="submission" date="2016-05" db="EMBL/GenBank/DDBJ databases">
        <authorList>
            <person name="Lavstsen T."/>
            <person name="Jespersen J.S."/>
        </authorList>
    </citation>
    <scope>NUCLEOTIDE SEQUENCE [LARGE SCALE GENOMIC DNA]</scope>
    <source>
        <strain evidence="2 3">YLB-01</strain>
    </source>
</reference>
<dbReference type="STRING" id="904291.A7J15_05780"/>
<dbReference type="Proteomes" id="UP000093355">
    <property type="component" value="Unassembled WGS sequence"/>
</dbReference>
<dbReference type="OrthoDB" id="2613830at2"/>
<dbReference type="EMBL" id="LXMD01000022">
    <property type="protein sequence ID" value="OCG74346.1"/>
    <property type="molecule type" value="Genomic_DNA"/>
</dbReference>
<organism evidence="2 3">
    <name type="scientific">Microbacterium sediminis</name>
    <dbReference type="NCBI Taxonomy" id="904291"/>
    <lineage>
        <taxon>Bacteria</taxon>
        <taxon>Bacillati</taxon>
        <taxon>Actinomycetota</taxon>
        <taxon>Actinomycetes</taxon>
        <taxon>Micrococcales</taxon>
        <taxon>Microbacteriaceae</taxon>
        <taxon>Microbacterium</taxon>
    </lineage>
</organism>
<sequence>MTSRPTPLVIDHIGFLVADLEQAIERWSLATGYTFSPIARYRTQTWTDASDPEPHAHDARISFSREGSPAIELMEFHGAGTHSAAEGEGFHHIAFMNVTDIEERKRQLALLSFRQNGQAVDEAGNVILWFTDKGDLNNVRLEYVSADPQPIVADDGRALAPDEDGKPDLWAPR</sequence>
<gene>
    <name evidence="2" type="ORF">A7J15_05780</name>
</gene>
<dbReference type="InterPro" id="IPR029068">
    <property type="entry name" value="Glyas_Bleomycin-R_OHBP_Dase"/>
</dbReference>
<keyword evidence="3" id="KW-1185">Reference proteome</keyword>
<name>A0A1B9NCM2_9MICO</name>
<evidence type="ECO:0000313" key="3">
    <source>
        <dbReference type="Proteomes" id="UP000093355"/>
    </source>
</evidence>